<accession>A0ABD0NVG3</accession>
<dbReference type="AlphaFoldDB" id="A0ABD0NVG3"/>
<reference evidence="1 2" key="1">
    <citation type="submission" date="2024-05" db="EMBL/GenBank/DDBJ databases">
        <title>Genome sequencing and assembly of Indian major carp, Cirrhinus mrigala (Hamilton, 1822).</title>
        <authorList>
            <person name="Mohindra V."/>
            <person name="Chowdhury L.M."/>
            <person name="Lal K."/>
            <person name="Jena J.K."/>
        </authorList>
    </citation>
    <scope>NUCLEOTIDE SEQUENCE [LARGE SCALE GENOMIC DNA]</scope>
    <source>
        <strain evidence="1">CM1030</strain>
        <tissue evidence="1">Blood</tissue>
    </source>
</reference>
<evidence type="ECO:0000313" key="1">
    <source>
        <dbReference type="EMBL" id="KAL0164433.1"/>
    </source>
</evidence>
<sequence>FGHVKLKRLLHLWVGSNALESLSLILKKDRSGTRTLTNRQQECTSWAPDLQLLSAERNHLKHLPK</sequence>
<keyword evidence="2" id="KW-1185">Reference proteome</keyword>
<comment type="caution">
    <text evidence="1">The sequence shown here is derived from an EMBL/GenBank/DDBJ whole genome shotgun (WGS) entry which is preliminary data.</text>
</comment>
<evidence type="ECO:0000313" key="2">
    <source>
        <dbReference type="Proteomes" id="UP001529510"/>
    </source>
</evidence>
<gene>
    <name evidence="1" type="ORF">M9458_040186</name>
</gene>
<feature type="non-terminal residue" evidence="1">
    <location>
        <position position="65"/>
    </location>
</feature>
<feature type="non-terminal residue" evidence="1">
    <location>
        <position position="1"/>
    </location>
</feature>
<dbReference type="Proteomes" id="UP001529510">
    <property type="component" value="Unassembled WGS sequence"/>
</dbReference>
<organism evidence="1 2">
    <name type="scientific">Cirrhinus mrigala</name>
    <name type="common">Mrigala</name>
    <dbReference type="NCBI Taxonomy" id="683832"/>
    <lineage>
        <taxon>Eukaryota</taxon>
        <taxon>Metazoa</taxon>
        <taxon>Chordata</taxon>
        <taxon>Craniata</taxon>
        <taxon>Vertebrata</taxon>
        <taxon>Euteleostomi</taxon>
        <taxon>Actinopterygii</taxon>
        <taxon>Neopterygii</taxon>
        <taxon>Teleostei</taxon>
        <taxon>Ostariophysi</taxon>
        <taxon>Cypriniformes</taxon>
        <taxon>Cyprinidae</taxon>
        <taxon>Labeoninae</taxon>
        <taxon>Labeonini</taxon>
        <taxon>Cirrhinus</taxon>
    </lineage>
</organism>
<name>A0ABD0NVG3_CIRMR</name>
<proteinExistence type="predicted"/>
<protein>
    <submittedName>
        <fullName evidence="1">Uncharacterized protein</fullName>
    </submittedName>
</protein>
<dbReference type="EMBL" id="JAMKFB020000020">
    <property type="protein sequence ID" value="KAL0164433.1"/>
    <property type="molecule type" value="Genomic_DNA"/>
</dbReference>